<dbReference type="GO" id="GO:0032131">
    <property type="term" value="F:alkylated DNA binding"/>
    <property type="evidence" value="ECO:0007669"/>
    <property type="project" value="TreeGrafter"/>
</dbReference>
<dbReference type="FunFam" id="1.10.340.30:FF:000004">
    <property type="entry name" value="DNA-3-methyladenine glycosylase II"/>
    <property type="match status" value="1"/>
</dbReference>
<evidence type="ECO:0000256" key="1">
    <source>
        <dbReference type="ARBA" id="ARBA00010817"/>
    </source>
</evidence>
<dbReference type="EMBL" id="CAFBRC010000089">
    <property type="protein sequence ID" value="CAB5077261.1"/>
    <property type="molecule type" value="Genomic_DNA"/>
</dbReference>
<evidence type="ECO:0000256" key="2">
    <source>
        <dbReference type="ARBA" id="ARBA00022763"/>
    </source>
</evidence>
<name>A0A6J6NBV2_9ZZZZ</name>
<gene>
    <name evidence="5" type="ORF">UFOPK2423_00146</name>
    <name evidence="6" type="ORF">UFOPK4367_01185</name>
</gene>
<dbReference type="Gene3D" id="1.10.340.30">
    <property type="entry name" value="Hypothetical protein, domain 2"/>
    <property type="match status" value="1"/>
</dbReference>
<dbReference type="GO" id="GO:0005634">
    <property type="term" value="C:nucleus"/>
    <property type="evidence" value="ECO:0007669"/>
    <property type="project" value="TreeGrafter"/>
</dbReference>
<dbReference type="GO" id="GO:0006285">
    <property type="term" value="P:base-excision repair, AP site formation"/>
    <property type="evidence" value="ECO:0007669"/>
    <property type="project" value="TreeGrafter"/>
</dbReference>
<feature type="domain" description="HhH-GPD" evidence="4">
    <location>
        <begin position="48"/>
        <end position="200"/>
    </location>
</feature>
<sequence>MTLAKALKDLPMIDNELGKFMRISPPCELGAGDPPYRNHFETLMKAVVSQQISTKAADSITNKLKLLIDDDFSPMKVLALSHEDLRGAGLSGAKARTATELSEAIISGRIPVEEFERMPDHEITAALTQVWGIGRWTVEMFLMFSLARLDVWPSGDLGVRRGWSLIKGEPMLEAKALEPLGDPFRPYRSVVAWYCWRATELLKEPQ</sequence>
<dbReference type="SUPFAM" id="SSF48150">
    <property type="entry name" value="DNA-glycosylase"/>
    <property type="match status" value="1"/>
</dbReference>
<dbReference type="InterPro" id="IPR051912">
    <property type="entry name" value="Alkylbase_DNA_Glycosylase/TA"/>
</dbReference>
<comment type="similarity">
    <text evidence="1">Belongs to the alkylbase DNA glycosidase AlkA family.</text>
</comment>
<proteinExistence type="inferred from homology"/>
<protein>
    <submittedName>
        <fullName evidence="5">Unannotated protein</fullName>
    </submittedName>
</protein>
<evidence type="ECO:0000259" key="4">
    <source>
        <dbReference type="SMART" id="SM00478"/>
    </source>
</evidence>
<dbReference type="EMBL" id="CAEZXN010000002">
    <property type="protein sequence ID" value="CAB4684080.1"/>
    <property type="molecule type" value="Genomic_DNA"/>
</dbReference>
<keyword evidence="2" id="KW-0227">DNA damage</keyword>
<dbReference type="GO" id="GO:0032993">
    <property type="term" value="C:protein-DNA complex"/>
    <property type="evidence" value="ECO:0007669"/>
    <property type="project" value="TreeGrafter"/>
</dbReference>
<evidence type="ECO:0000256" key="3">
    <source>
        <dbReference type="ARBA" id="ARBA00023204"/>
    </source>
</evidence>
<dbReference type="CDD" id="cd00056">
    <property type="entry name" value="ENDO3c"/>
    <property type="match status" value="1"/>
</dbReference>
<dbReference type="InterPro" id="IPR011257">
    <property type="entry name" value="DNA_glycosylase"/>
</dbReference>
<dbReference type="PANTHER" id="PTHR43003">
    <property type="entry name" value="DNA-3-METHYLADENINE GLYCOSYLASE"/>
    <property type="match status" value="1"/>
</dbReference>
<dbReference type="PANTHER" id="PTHR43003:SF5">
    <property type="entry name" value="DNA-3-METHYLADENINE GLYCOSYLASE"/>
    <property type="match status" value="1"/>
</dbReference>
<evidence type="ECO:0000313" key="6">
    <source>
        <dbReference type="EMBL" id="CAB5077261.1"/>
    </source>
</evidence>
<reference evidence="5" key="1">
    <citation type="submission" date="2020-05" db="EMBL/GenBank/DDBJ databases">
        <authorList>
            <person name="Chiriac C."/>
            <person name="Salcher M."/>
            <person name="Ghai R."/>
            <person name="Kavagutti S V."/>
        </authorList>
    </citation>
    <scope>NUCLEOTIDE SEQUENCE</scope>
</reference>
<accession>A0A6J6NBV2</accession>
<dbReference type="GO" id="GO:0008725">
    <property type="term" value="F:DNA-3-methyladenine glycosylase activity"/>
    <property type="evidence" value="ECO:0007669"/>
    <property type="project" value="TreeGrafter"/>
</dbReference>
<dbReference type="AlphaFoldDB" id="A0A6J6NBV2"/>
<dbReference type="GO" id="GO:0043916">
    <property type="term" value="F:DNA-7-methylguanine glycosylase activity"/>
    <property type="evidence" value="ECO:0007669"/>
    <property type="project" value="TreeGrafter"/>
</dbReference>
<dbReference type="GO" id="GO:0006307">
    <property type="term" value="P:DNA alkylation repair"/>
    <property type="evidence" value="ECO:0007669"/>
    <property type="project" value="TreeGrafter"/>
</dbReference>
<organism evidence="5">
    <name type="scientific">freshwater metagenome</name>
    <dbReference type="NCBI Taxonomy" id="449393"/>
    <lineage>
        <taxon>unclassified sequences</taxon>
        <taxon>metagenomes</taxon>
        <taxon>ecological metagenomes</taxon>
    </lineage>
</organism>
<dbReference type="Pfam" id="PF00730">
    <property type="entry name" value="HhH-GPD"/>
    <property type="match status" value="1"/>
</dbReference>
<dbReference type="Gene3D" id="1.10.1670.40">
    <property type="match status" value="1"/>
</dbReference>
<keyword evidence="3" id="KW-0234">DNA repair</keyword>
<evidence type="ECO:0000313" key="5">
    <source>
        <dbReference type="EMBL" id="CAB4684080.1"/>
    </source>
</evidence>
<dbReference type="InterPro" id="IPR003265">
    <property type="entry name" value="HhH-GPD_domain"/>
</dbReference>
<dbReference type="SMART" id="SM00478">
    <property type="entry name" value="ENDO3c"/>
    <property type="match status" value="1"/>
</dbReference>